<reference evidence="1" key="1">
    <citation type="submission" date="2021-08" db="EMBL/GenBank/DDBJ databases">
        <title>WGS assembly of Ceratopteris richardii.</title>
        <authorList>
            <person name="Marchant D.B."/>
            <person name="Chen G."/>
            <person name="Jenkins J."/>
            <person name="Shu S."/>
            <person name="Leebens-Mack J."/>
            <person name="Grimwood J."/>
            <person name="Schmutz J."/>
            <person name="Soltis P."/>
            <person name="Soltis D."/>
            <person name="Chen Z.-H."/>
        </authorList>
    </citation>
    <scope>NUCLEOTIDE SEQUENCE</scope>
    <source>
        <strain evidence="1">Whitten #5841</strain>
        <tissue evidence="1">Leaf</tissue>
    </source>
</reference>
<gene>
    <name evidence="1" type="ORF">KP509_35G028600</name>
</gene>
<comment type="caution">
    <text evidence="1">The sequence shown here is derived from an EMBL/GenBank/DDBJ whole genome shotgun (WGS) entry which is preliminary data.</text>
</comment>
<organism evidence="1 2">
    <name type="scientific">Ceratopteris richardii</name>
    <name type="common">Triangle waterfern</name>
    <dbReference type="NCBI Taxonomy" id="49495"/>
    <lineage>
        <taxon>Eukaryota</taxon>
        <taxon>Viridiplantae</taxon>
        <taxon>Streptophyta</taxon>
        <taxon>Embryophyta</taxon>
        <taxon>Tracheophyta</taxon>
        <taxon>Polypodiopsida</taxon>
        <taxon>Polypodiidae</taxon>
        <taxon>Polypodiales</taxon>
        <taxon>Pteridineae</taxon>
        <taxon>Pteridaceae</taxon>
        <taxon>Parkerioideae</taxon>
        <taxon>Ceratopteris</taxon>
    </lineage>
</organism>
<proteinExistence type="predicted"/>
<name>A0A8T2QE89_CERRI</name>
<accession>A0A8T2QE89</accession>
<keyword evidence="2" id="KW-1185">Reference proteome</keyword>
<dbReference type="Proteomes" id="UP000825935">
    <property type="component" value="Chromosome 35"/>
</dbReference>
<sequence>MEPYIPSSSSLIMLSASLTRYANHTISLKKTKKPRNLRRSHHVHACKDQVVHSPPLSYLIHTRHTTFCTHDSTRSISCNRCIFVACLFHNSGKPPLEYGLLLLPHPPPPPHSRVCTNVYNIVADIDITAERKRSYFFCAKFLLSAIMLRRQRRRDPIATSASTLLHAVYARPQPTAKSFAMKYFSCL</sequence>
<protein>
    <submittedName>
        <fullName evidence="1">Uncharacterized protein</fullName>
    </submittedName>
</protein>
<evidence type="ECO:0000313" key="1">
    <source>
        <dbReference type="EMBL" id="KAH7282392.1"/>
    </source>
</evidence>
<dbReference type="AlphaFoldDB" id="A0A8T2QE89"/>
<evidence type="ECO:0000313" key="2">
    <source>
        <dbReference type="Proteomes" id="UP000825935"/>
    </source>
</evidence>
<dbReference type="EMBL" id="CM035440">
    <property type="protein sequence ID" value="KAH7282392.1"/>
    <property type="molecule type" value="Genomic_DNA"/>
</dbReference>